<dbReference type="AlphaFoldDB" id="A0A5J4QXE7"/>
<organism evidence="2">
    <name type="scientific">termite gut metagenome</name>
    <dbReference type="NCBI Taxonomy" id="433724"/>
    <lineage>
        <taxon>unclassified sequences</taxon>
        <taxon>metagenomes</taxon>
        <taxon>organismal metagenomes</taxon>
    </lineage>
</organism>
<feature type="coiled-coil region" evidence="1">
    <location>
        <begin position="35"/>
        <end position="62"/>
    </location>
</feature>
<dbReference type="EMBL" id="SNRY01002158">
    <property type="protein sequence ID" value="KAA6326486.1"/>
    <property type="molecule type" value="Genomic_DNA"/>
</dbReference>
<accession>A0A5J4QXE7</accession>
<evidence type="ECO:0008006" key="3">
    <source>
        <dbReference type="Google" id="ProtNLM"/>
    </source>
</evidence>
<keyword evidence="1" id="KW-0175">Coiled coil</keyword>
<reference evidence="2" key="1">
    <citation type="submission" date="2019-03" db="EMBL/GenBank/DDBJ databases">
        <title>Single cell metagenomics reveals metabolic interactions within the superorganism composed of flagellate Streblomastix strix and complex community of Bacteroidetes bacteria on its surface.</title>
        <authorList>
            <person name="Treitli S.C."/>
            <person name="Kolisko M."/>
            <person name="Husnik F."/>
            <person name="Keeling P."/>
            <person name="Hampl V."/>
        </authorList>
    </citation>
    <scope>NUCLEOTIDE SEQUENCE</scope>
    <source>
        <strain evidence="2">STM</strain>
    </source>
</reference>
<name>A0A5J4QXE7_9ZZZZ</name>
<proteinExistence type="predicted"/>
<comment type="caution">
    <text evidence="2">The sequence shown here is derived from an EMBL/GenBank/DDBJ whole genome shotgun (WGS) entry which is preliminary data.</text>
</comment>
<evidence type="ECO:0000313" key="2">
    <source>
        <dbReference type="EMBL" id="KAA6326486.1"/>
    </source>
</evidence>
<sequence>MSSGIEDSVSSPSVGYSLIPALVSTGGSIYSAERNYQSQKEANKTNLELAKAQREFDQLMWEQNNEYNLPANQMARLEAAGLNKNLIYGKITDNVAAPAPQGETGHVDAFKGHNLGLNEGVATFLQSRMQGAVLENMLEQNKNLREQNGLIQSQTAVQNQAAVESGLRQAGMLSANKSSAVAANYAEKLAEQSYQVGQLNMLHVAKDIESKSVGIDVSRQQLVNMMTQNQLQQFELGLRKFGISQNDPIPVRLAAALARNLFGDDNVVVHEIEKIFSPNYEPKQ</sequence>
<evidence type="ECO:0000256" key="1">
    <source>
        <dbReference type="SAM" id="Coils"/>
    </source>
</evidence>
<gene>
    <name evidence="2" type="ORF">EZS27_024411</name>
</gene>
<protein>
    <recommendedName>
        <fullName evidence="3">DNA pilot protein</fullName>
    </recommendedName>
</protein>